<keyword evidence="2" id="KW-1185">Reference proteome</keyword>
<evidence type="ECO:0000313" key="1">
    <source>
        <dbReference type="EMBL" id="GAE36857.1"/>
    </source>
</evidence>
<accession>W4QY72</accession>
<dbReference type="InterPro" id="IPR016195">
    <property type="entry name" value="Pol/histidinol_Pase-like"/>
</dbReference>
<dbReference type="PANTHER" id="PTHR40084">
    <property type="entry name" value="PHOSPHOHYDROLASE, PHP FAMILY"/>
    <property type="match status" value="1"/>
</dbReference>
<dbReference type="STRING" id="1236973.JCM9157_4078"/>
<dbReference type="SUPFAM" id="SSF47781">
    <property type="entry name" value="RuvA domain 2-like"/>
    <property type="match status" value="1"/>
</dbReference>
<dbReference type="Pfam" id="PF13263">
    <property type="entry name" value="PHP_C"/>
    <property type="match status" value="1"/>
</dbReference>
<keyword evidence="1" id="KW-0067">ATP-binding</keyword>
<evidence type="ECO:0000313" key="2">
    <source>
        <dbReference type="Proteomes" id="UP000018896"/>
    </source>
</evidence>
<dbReference type="GO" id="GO:0004386">
    <property type="term" value="F:helicase activity"/>
    <property type="evidence" value="ECO:0007669"/>
    <property type="project" value="UniProtKB-KW"/>
</dbReference>
<dbReference type="AlphaFoldDB" id="W4QY72"/>
<keyword evidence="1" id="KW-0547">Nucleotide-binding</keyword>
<keyword evidence="1" id="KW-0347">Helicase</keyword>
<dbReference type="PANTHER" id="PTHR40084:SF1">
    <property type="entry name" value="PHOSPHOTRANSFERASE"/>
    <property type="match status" value="1"/>
</dbReference>
<dbReference type="EMBL" id="BAUV01000045">
    <property type="protein sequence ID" value="GAE36857.1"/>
    <property type="molecule type" value="Genomic_DNA"/>
</dbReference>
<dbReference type="Proteomes" id="UP000018896">
    <property type="component" value="Unassembled WGS sequence"/>
</dbReference>
<keyword evidence="1" id="KW-0378">Hydrolase</keyword>
<sequence>MHIHIGRTRLGAAVKITAASSLTLKSIIHYAKEIKGIDIVGVIDCHVREVLCEIEDDIANGIAIELEDGGINYSGVTLLLGSEIELYDENCQGPIHVLAFLPTLAAMHEFSEWISTRMKNSSLSSQRIYENARVLQQKVHELKGLFIPAHVFTPFKSLYGKGVKESLKEVFTPALIDAIELGLSSDTQMADQIAELHSYPFITNSDAHSLEKMAREYQIIKMMNPTFKELRLALKGENGRRIVSNYGLNPLLGKYYETICAKCSAVVTLQCSNCGSTSMIKGVSDRLRELASSKSIEVARPPYQHQIPLEFIPKLGKKTLEKLRDHFGTDMNIIHQVEEKQLQQVVSPVISSAIVAARNGTLSIKAGGGGTYGKVE</sequence>
<dbReference type="SUPFAM" id="SSF89550">
    <property type="entry name" value="PHP domain-like"/>
    <property type="match status" value="1"/>
</dbReference>
<organism evidence="1 2">
    <name type="scientific">Halalkalibacter akibai (strain ATCC 43226 / DSM 21942 / CIP 109018 / JCM 9157 / 1139)</name>
    <name type="common">Bacillus akibai</name>
    <dbReference type="NCBI Taxonomy" id="1236973"/>
    <lineage>
        <taxon>Bacteria</taxon>
        <taxon>Bacillati</taxon>
        <taxon>Bacillota</taxon>
        <taxon>Bacilli</taxon>
        <taxon>Bacillales</taxon>
        <taxon>Bacillaceae</taxon>
        <taxon>Halalkalibacter</taxon>
    </lineage>
</organism>
<comment type="caution">
    <text evidence="1">The sequence shown here is derived from an EMBL/GenBank/DDBJ whole genome shotgun (WGS) entry which is preliminary data.</text>
</comment>
<dbReference type="Gene3D" id="3.20.20.140">
    <property type="entry name" value="Metal-dependent hydrolases"/>
    <property type="match status" value="1"/>
</dbReference>
<reference evidence="1 2" key="1">
    <citation type="journal article" date="2014" name="Genome Announc.">
        <title>Draft Genome Sequences of Three Alkaliphilic Bacillus Strains, Bacillus wakoensis JCM 9140T, Bacillus akibai JCM 9157T, and Bacillus hemicellulosilyticus JCM 9152T.</title>
        <authorList>
            <person name="Yuki M."/>
            <person name="Oshima K."/>
            <person name="Suda W."/>
            <person name="Oshida Y."/>
            <person name="Kitamura K."/>
            <person name="Iida T."/>
            <person name="Hattori M."/>
            <person name="Ohkuma M."/>
        </authorList>
    </citation>
    <scope>NUCLEOTIDE SEQUENCE [LARGE SCALE GENOMIC DNA]</scope>
    <source>
        <strain evidence="1 2">JCM 9157</strain>
    </source>
</reference>
<dbReference type="InterPro" id="IPR010994">
    <property type="entry name" value="RuvA_2-like"/>
</dbReference>
<dbReference type="CDD" id="cd19067">
    <property type="entry name" value="PfuEndoQ-like"/>
    <property type="match status" value="1"/>
</dbReference>
<dbReference type="eggNOG" id="COG1379">
    <property type="taxonomic scope" value="Bacteria"/>
</dbReference>
<gene>
    <name evidence="1" type="ORF">JCM9157_4078</name>
</gene>
<name>W4QY72_HALA3</name>
<proteinExistence type="predicted"/>
<protein>
    <submittedName>
        <fullName evidence="1">DNA helicase II</fullName>
    </submittedName>
</protein>